<protein>
    <submittedName>
        <fullName evidence="2">Myticin A protein</fullName>
    </submittedName>
</protein>
<organism evidence="2 3">
    <name type="scientific">Mytilus galloprovincialis</name>
    <name type="common">Mediterranean mussel</name>
    <dbReference type="NCBI Taxonomy" id="29158"/>
    <lineage>
        <taxon>Eukaryota</taxon>
        <taxon>Metazoa</taxon>
        <taxon>Spiralia</taxon>
        <taxon>Lophotrochozoa</taxon>
        <taxon>Mollusca</taxon>
        <taxon>Bivalvia</taxon>
        <taxon>Autobranchia</taxon>
        <taxon>Pteriomorphia</taxon>
        <taxon>Mytilida</taxon>
        <taxon>Mytiloidea</taxon>
        <taxon>Mytilidae</taxon>
        <taxon>Mytilinae</taxon>
        <taxon>Mytilus</taxon>
    </lineage>
</organism>
<keyword evidence="3" id="KW-1185">Reference proteome</keyword>
<evidence type="ECO:0000313" key="3">
    <source>
        <dbReference type="Proteomes" id="UP000596742"/>
    </source>
</evidence>
<sequence length="96" mass="10534">MKATILLAVLVAVFVAGTEAHSHACTSYWCGKFCGTASCTHYLCRVLHPGKLCVCVHCSRVNNPFRVNQVAKSINDLDYTPIMKSMENLDNGVDML</sequence>
<proteinExistence type="predicted"/>
<name>A0A8B6EGG6_MYTGA</name>
<feature type="chain" id="PRO_5032442007" evidence="1">
    <location>
        <begin position="21"/>
        <end position="96"/>
    </location>
</feature>
<gene>
    <name evidence="2" type="ORF">MGAL_10B094620</name>
</gene>
<comment type="caution">
    <text evidence="2">The sequence shown here is derived from an EMBL/GenBank/DDBJ whole genome shotgun (WGS) entry which is preliminary data.</text>
</comment>
<feature type="signal peptide" evidence="1">
    <location>
        <begin position="1"/>
        <end position="20"/>
    </location>
</feature>
<accession>A0A8B6EGG6</accession>
<keyword evidence="1" id="KW-0732">Signal</keyword>
<dbReference type="EMBL" id="UYJE01005059">
    <property type="protein sequence ID" value="VDI33639.1"/>
    <property type="molecule type" value="Genomic_DNA"/>
</dbReference>
<reference evidence="2" key="1">
    <citation type="submission" date="2018-11" db="EMBL/GenBank/DDBJ databases">
        <authorList>
            <person name="Alioto T."/>
            <person name="Alioto T."/>
        </authorList>
    </citation>
    <scope>NUCLEOTIDE SEQUENCE</scope>
</reference>
<dbReference type="AlphaFoldDB" id="A0A8B6EGG6"/>
<evidence type="ECO:0000256" key="1">
    <source>
        <dbReference type="SAM" id="SignalP"/>
    </source>
</evidence>
<evidence type="ECO:0000313" key="2">
    <source>
        <dbReference type="EMBL" id="VDI33639.1"/>
    </source>
</evidence>
<dbReference type="Proteomes" id="UP000596742">
    <property type="component" value="Unassembled WGS sequence"/>
</dbReference>
<dbReference type="Pfam" id="PF10690">
    <property type="entry name" value="Myticin-prepro"/>
    <property type="match status" value="1"/>
</dbReference>
<dbReference type="InterPro" id="IPR019631">
    <property type="entry name" value="Myticin_preproprotein"/>
</dbReference>